<dbReference type="Pfam" id="PF13193">
    <property type="entry name" value="AMP-binding_C"/>
    <property type="match status" value="1"/>
</dbReference>
<dbReference type="PROSITE" id="PS00012">
    <property type="entry name" value="PHOSPHOPANTETHEINE"/>
    <property type="match status" value="1"/>
</dbReference>
<keyword evidence="7" id="KW-1185">Reference proteome</keyword>
<protein>
    <submittedName>
        <fullName evidence="6">Amino acid adenylation domain-containing protein</fullName>
    </submittedName>
</protein>
<dbReference type="InterPro" id="IPR029058">
    <property type="entry name" value="AB_hydrolase_fold"/>
</dbReference>
<dbReference type="InterPro" id="IPR045851">
    <property type="entry name" value="AMP-bd_C_sf"/>
</dbReference>
<evidence type="ECO:0000256" key="3">
    <source>
        <dbReference type="ARBA" id="ARBA00022553"/>
    </source>
</evidence>
<dbReference type="InterPro" id="IPR010071">
    <property type="entry name" value="AA_adenyl_dom"/>
</dbReference>
<proteinExistence type="predicted"/>
<dbReference type="PANTHER" id="PTHR45527">
    <property type="entry name" value="NONRIBOSOMAL PEPTIDE SYNTHETASE"/>
    <property type="match status" value="1"/>
</dbReference>
<comment type="cofactor">
    <cofactor evidence="1">
        <name>pantetheine 4'-phosphate</name>
        <dbReference type="ChEBI" id="CHEBI:47942"/>
    </cofactor>
</comment>
<dbReference type="CDD" id="cd19540">
    <property type="entry name" value="LCL_NRPS-like"/>
    <property type="match status" value="1"/>
</dbReference>
<dbReference type="Gene3D" id="3.40.50.12780">
    <property type="entry name" value="N-terminal domain of ligase-like"/>
    <property type="match status" value="1"/>
</dbReference>
<dbReference type="NCBIfam" id="TIGR01733">
    <property type="entry name" value="AA-adenyl-dom"/>
    <property type="match status" value="1"/>
</dbReference>
<dbReference type="InterPro" id="IPR001242">
    <property type="entry name" value="Condensation_dom"/>
</dbReference>
<dbReference type="Gene3D" id="3.30.559.10">
    <property type="entry name" value="Chloramphenicol acetyltransferase-like domain"/>
    <property type="match status" value="1"/>
</dbReference>
<dbReference type="InterPro" id="IPR042099">
    <property type="entry name" value="ANL_N_sf"/>
</dbReference>
<dbReference type="PROSITE" id="PS50075">
    <property type="entry name" value="CARRIER"/>
    <property type="match status" value="1"/>
</dbReference>
<dbReference type="Gene3D" id="3.30.300.30">
    <property type="match status" value="1"/>
</dbReference>
<keyword evidence="3" id="KW-0597">Phosphoprotein</keyword>
<dbReference type="InterPro" id="IPR000873">
    <property type="entry name" value="AMP-dep_synth/lig_dom"/>
</dbReference>
<evidence type="ECO:0000256" key="4">
    <source>
        <dbReference type="SAM" id="MobiDB-lite"/>
    </source>
</evidence>
<dbReference type="Gene3D" id="3.30.559.30">
    <property type="entry name" value="Nonribosomal peptide synthetase, condensation domain"/>
    <property type="match status" value="1"/>
</dbReference>
<dbReference type="Pfam" id="PF00550">
    <property type="entry name" value="PP-binding"/>
    <property type="match status" value="1"/>
</dbReference>
<dbReference type="CDD" id="cd05930">
    <property type="entry name" value="A_NRPS"/>
    <property type="match status" value="1"/>
</dbReference>
<accession>A0ABT6W7T7</accession>
<dbReference type="InterPro" id="IPR020845">
    <property type="entry name" value="AMP-binding_CS"/>
</dbReference>
<evidence type="ECO:0000256" key="2">
    <source>
        <dbReference type="ARBA" id="ARBA00022450"/>
    </source>
</evidence>
<evidence type="ECO:0000256" key="1">
    <source>
        <dbReference type="ARBA" id="ARBA00001957"/>
    </source>
</evidence>
<name>A0ABT6W7T7_9ACTN</name>
<gene>
    <name evidence="6" type="ORF">POF43_027155</name>
</gene>
<dbReference type="InterPro" id="IPR006162">
    <property type="entry name" value="Ppantetheine_attach_site"/>
</dbReference>
<dbReference type="PROSITE" id="PS00455">
    <property type="entry name" value="AMP_BINDING"/>
    <property type="match status" value="1"/>
</dbReference>
<comment type="caution">
    <text evidence="6">The sequence shown here is derived from an EMBL/GenBank/DDBJ whole genome shotgun (WGS) entry which is preliminary data.</text>
</comment>
<dbReference type="SMART" id="SM00823">
    <property type="entry name" value="PKS_PP"/>
    <property type="match status" value="1"/>
</dbReference>
<keyword evidence="2" id="KW-0596">Phosphopantetheine</keyword>
<dbReference type="Pfam" id="PF00668">
    <property type="entry name" value="Condensation"/>
    <property type="match status" value="1"/>
</dbReference>
<dbReference type="EMBL" id="JAAGKO020000050">
    <property type="protein sequence ID" value="MDI5966364.1"/>
    <property type="molecule type" value="Genomic_DNA"/>
</dbReference>
<feature type="domain" description="Carrier" evidence="5">
    <location>
        <begin position="967"/>
        <end position="1042"/>
    </location>
</feature>
<dbReference type="PANTHER" id="PTHR45527:SF1">
    <property type="entry name" value="FATTY ACID SYNTHASE"/>
    <property type="match status" value="1"/>
</dbReference>
<evidence type="ECO:0000259" key="5">
    <source>
        <dbReference type="PROSITE" id="PS50075"/>
    </source>
</evidence>
<reference evidence="6 7" key="1">
    <citation type="submission" date="2023-05" db="EMBL/GenBank/DDBJ databases">
        <title>Streptantibioticus silvisoli sp. nov., acidotolerant actinomycetes 1 from pine litter.</title>
        <authorList>
            <person name="Swiecimska M."/>
            <person name="Golinska P."/>
            <person name="Sangal V."/>
            <person name="Wachnowicz B."/>
            <person name="Goodfellow M."/>
        </authorList>
    </citation>
    <scope>NUCLEOTIDE SEQUENCE [LARGE SCALE GENOMIC DNA]</scope>
    <source>
        <strain evidence="6 7">SL54</strain>
    </source>
</reference>
<sequence>MPVEENQEVVGVGSKAPEGDPDAVPLSFGQQRLWFLQTLEEAGHTYNVPLITRVRGPLDVDALRAAVDDVVERHESLRTVIADDGGAAVQHVRPAAGVRDVLLVTDRDPGEADAVVAECAAHRFDLTRDIPLHAHLTRIGPQEYLLALVAHHIAVDGWSMGVLTGDLSRAYAARCAGHPPGWEPLEVQYGDFALWQRAELGTTDDPDSLTGRQLAYWRETLAGLPAEIALPADRPRPGRPSRRGGRVVVQVPPAVAEAVRRTANEAHTTVFMVGQAALAATLTLLGAGQDIPIGTPVAGRGDESLDELIGFFVNTLVLRTDTSGDPAFAELLTRVRATDLAAFDHQDLPFERLVEDLGPVRSAARNPLFQVAYAVHDSAPPLRVGDLETTTEVVEDTPKFDLFVVYEDGEEAAEVCVTYAADLFDADTARTLATRMVRVLAQAAARPAVRLSELDILGAAERRMLLTEWNDAPATAERTWPQLFAEQVARDPGAVAVEDGATRLTYRELDERSNRLARHLIARGVGPEIPVAVEMRRGAGQLTALLAVTKAGGVHVPVDPAHPAARRDFVLADTAAALVLTDGDGRAGDPRVLRPTAAQLAAEPAGEVRDAERRGPLRPANTAYVIYTSGSTGTPKGVAVTHAGLTRLTAAHADLLGAGPGSRVAQLASAGFDASVAETAMALLAGGTLWIGEPRDLGRHGTPAGLTHALLTPSLLAALPVGALPAGAVVATGSEACPPSLVETWTARHRMVNFYGPTETTVYATAGPLAAGEPVTIGRPIAGTRVHVLDDALRPVPPGVPGELYVSGPGLARGYLGRPALTAGRFVADPYAAGGRMYRTGDVVRWTADGRLVHLGRSDDQVKIRGFRVEPGEITGALAGAPGVGHAAVVVREDRAGDPRLVAYLVPAPGAAAEPHAVRAHLAGRLPEHLVPTDYVVLDALPLTRNGKLDRAALPAPDLARPTVRTAPRDEGERRLCAVFAEVLGVDDVGLEDSFFELGGHSLLAIRLAAEVRARGIGTIAVRDVFESATVGDLAARLTPPVAAAPSGLMRIARERRGVPAPAGADRRDNA</sequence>
<dbReference type="SUPFAM" id="SSF56801">
    <property type="entry name" value="Acetyl-CoA synthetase-like"/>
    <property type="match status" value="1"/>
</dbReference>
<organism evidence="6 7">
    <name type="scientific">Streptantibioticus silvisoli</name>
    <dbReference type="NCBI Taxonomy" id="2705255"/>
    <lineage>
        <taxon>Bacteria</taxon>
        <taxon>Bacillati</taxon>
        <taxon>Actinomycetota</taxon>
        <taxon>Actinomycetes</taxon>
        <taxon>Kitasatosporales</taxon>
        <taxon>Streptomycetaceae</taxon>
        <taxon>Streptantibioticus</taxon>
    </lineage>
</organism>
<dbReference type="SUPFAM" id="SSF47336">
    <property type="entry name" value="ACP-like"/>
    <property type="match status" value="1"/>
</dbReference>
<dbReference type="RefSeq" id="WP_271324690.1">
    <property type="nucleotide sequence ID" value="NZ_JAAGKO020000050.1"/>
</dbReference>
<dbReference type="InterPro" id="IPR023213">
    <property type="entry name" value="CAT-like_dom_sf"/>
</dbReference>
<dbReference type="Pfam" id="PF00501">
    <property type="entry name" value="AMP-binding"/>
    <property type="match status" value="1"/>
</dbReference>
<dbReference type="SUPFAM" id="SSF52777">
    <property type="entry name" value="CoA-dependent acyltransferases"/>
    <property type="match status" value="2"/>
</dbReference>
<dbReference type="InterPro" id="IPR020806">
    <property type="entry name" value="PKS_PP-bd"/>
</dbReference>
<feature type="region of interest" description="Disordered" evidence="4">
    <location>
        <begin position="1"/>
        <end position="21"/>
    </location>
</feature>
<dbReference type="InterPro" id="IPR009081">
    <property type="entry name" value="PP-bd_ACP"/>
</dbReference>
<evidence type="ECO:0000313" key="6">
    <source>
        <dbReference type="EMBL" id="MDI5966364.1"/>
    </source>
</evidence>
<dbReference type="InterPro" id="IPR025110">
    <property type="entry name" value="AMP-bd_C"/>
</dbReference>
<dbReference type="Proteomes" id="UP001156398">
    <property type="component" value="Unassembled WGS sequence"/>
</dbReference>
<dbReference type="Gene3D" id="3.40.50.1820">
    <property type="entry name" value="alpha/beta hydrolase"/>
    <property type="match status" value="1"/>
</dbReference>
<evidence type="ECO:0000313" key="7">
    <source>
        <dbReference type="Proteomes" id="UP001156398"/>
    </source>
</evidence>
<dbReference type="InterPro" id="IPR036736">
    <property type="entry name" value="ACP-like_sf"/>
</dbReference>